<dbReference type="STRING" id="404433.BTW07_04470"/>
<dbReference type="OrthoDB" id="7469010at2"/>
<gene>
    <name evidence="1" type="ORF">BTW07_04470</name>
</gene>
<evidence type="ECO:0000313" key="1">
    <source>
        <dbReference type="EMBL" id="OLO05289.1"/>
    </source>
</evidence>
<protein>
    <submittedName>
        <fullName evidence="1">Uncharacterized protein</fullName>
    </submittedName>
</protein>
<sequence length="193" mass="21486">MIEWPEGLTPYKMDWGRVFNNRGFTSTFTKSQQIRTYPGAYFQCSLQFRNLFEADERRLTTFIGELQGMAGTFKLYPWRRSRAAAAGTARVNGNGNAAGTVPSRGWKPSTKVLAAGDYITINDQLLEVLKDVISNTQGNATINVSPWLRLPPSDGTEINYTKPYAVMRLTSDEQGMSIEPLIAGGTLDCREAF</sequence>
<dbReference type="Proteomes" id="UP000186878">
    <property type="component" value="Unassembled WGS sequence"/>
</dbReference>
<comment type="caution">
    <text evidence="1">The sequence shown here is derived from an EMBL/GenBank/DDBJ whole genome shotgun (WGS) entry which is preliminary data.</text>
</comment>
<dbReference type="AlphaFoldDB" id="A0A1Q8SV08"/>
<keyword evidence="2" id="KW-1185">Reference proteome</keyword>
<organism evidence="1 2">
    <name type="scientific">Salinicola socius</name>
    <dbReference type="NCBI Taxonomy" id="404433"/>
    <lineage>
        <taxon>Bacteria</taxon>
        <taxon>Pseudomonadati</taxon>
        <taxon>Pseudomonadota</taxon>
        <taxon>Gammaproteobacteria</taxon>
        <taxon>Oceanospirillales</taxon>
        <taxon>Halomonadaceae</taxon>
        <taxon>Salinicola</taxon>
    </lineage>
</organism>
<reference evidence="1 2" key="1">
    <citation type="submission" date="2016-12" db="EMBL/GenBank/DDBJ databases">
        <title>Draft genome sequences of strains Salinicola socius SMB35, Salinicola sp. MH3R3-1 and Chromohalobacter sp. SMB17 from the Verkhnekamsk potash mining region of Russia.</title>
        <authorList>
            <person name="Mavrodi D.V."/>
            <person name="Olsson B.E."/>
            <person name="Korsakova E.S."/>
            <person name="Pyankova A."/>
            <person name="Mavrodi O.V."/>
            <person name="Plotnikova E.G."/>
        </authorList>
    </citation>
    <scope>NUCLEOTIDE SEQUENCE [LARGE SCALE GENOMIC DNA]</scope>
    <source>
        <strain evidence="1 2">SMB35</strain>
    </source>
</reference>
<name>A0A1Q8SV08_9GAMM</name>
<evidence type="ECO:0000313" key="2">
    <source>
        <dbReference type="Proteomes" id="UP000186878"/>
    </source>
</evidence>
<proteinExistence type="predicted"/>
<dbReference type="RefSeq" id="WP_075568973.1">
    <property type="nucleotide sequence ID" value="NZ_MSDO01000004.1"/>
</dbReference>
<dbReference type="EMBL" id="MSDO01000004">
    <property type="protein sequence ID" value="OLO05289.1"/>
    <property type="molecule type" value="Genomic_DNA"/>
</dbReference>
<accession>A0A1Q8SV08</accession>